<dbReference type="InterPro" id="IPR036526">
    <property type="entry name" value="C-N_Hydrolase_sf"/>
</dbReference>
<dbReference type="Pfam" id="PF00795">
    <property type="entry name" value="CN_hydrolase"/>
    <property type="match status" value="1"/>
</dbReference>
<dbReference type="GO" id="GO:0006310">
    <property type="term" value="P:DNA recombination"/>
    <property type="evidence" value="ECO:0007669"/>
    <property type="project" value="InterPro"/>
</dbReference>
<dbReference type="SUPFAM" id="SSF56317">
    <property type="entry name" value="Carbon-nitrogen hydrolase"/>
    <property type="match status" value="1"/>
</dbReference>
<keyword evidence="2" id="KW-0067">ATP-binding</keyword>
<evidence type="ECO:0000259" key="3">
    <source>
        <dbReference type="PROSITE" id="PS50263"/>
    </source>
</evidence>
<sequence length="247" mass="28450">MVNKLKVACLQVSAREYEDRCENKENILRMIDKAADVHPQLMVLPECAYPAYYISPLIVKNSLEFQKSTLELITEVKQRAKLYKCYIALGIVETDLIENTLYNSALLINPEGQEISRFRKSYLWHFDNFEKNKLSSAPLADRIRPEKLEDFLGQEKIIGPGKPLHQAIEKDELQSIILWGPPGSGKTTLARIIAKITKTHFVTFSAAISGVPTLRKIIKEAQDRRRYYNQKTILFVDEIHRFNKAQQ</sequence>
<dbReference type="EMBL" id="BARU01002295">
    <property type="protein sequence ID" value="GAH26403.1"/>
    <property type="molecule type" value="Genomic_DNA"/>
</dbReference>
<dbReference type="Gene3D" id="3.40.50.300">
    <property type="entry name" value="P-loop containing nucleotide triphosphate hydrolases"/>
    <property type="match status" value="1"/>
</dbReference>
<evidence type="ECO:0000256" key="2">
    <source>
        <dbReference type="ARBA" id="ARBA00022840"/>
    </source>
</evidence>
<organism evidence="4">
    <name type="scientific">marine sediment metagenome</name>
    <dbReference type="NCBI Taxonomy" id="412755"/>
    <lineage>
        <taxon>unclassified sequences</taxon>
        <taxon>metagenomes</taxon>
        <taxon>ecological metagenomes</taxon>
    </lineage>
</organism>
<proteinExistence type="predicted"/>
<dbReference type="CDD" id="cd00009">
    <property type="entry name" value="AAA"/>
    <property type="match status" value="1"/>
</dbReference>
<dbReference type="PROSITE" id="PS50263">
    <property type="entry name" value="CN_HYDROLASE"/>
    <property type="match status" value="1"/>
</dbReference>
<dbReference type="GO" id="GO:0005524">
    <property type="term" value="F:ATP binding"/>
    <property type="evidence" value="ECO:0007669"/>
    <property type="project" value="UniProtKB-KW"/>
</dbReference>
<accession>X1G055</accession>
<dbReference type="GO" id="GO:0008047">
    <property type="term" value="F:enzyme activator activity"/>
    <property type="evidence" value="ECO:0007669"/>
    <property type="project" value="TreeGrafter"/>
</dbReference>
<dbReference type="GO" id="GO:0006261">
    <property type="term" value="P:DNA-templated DNA replication"/>
    <property type="evidence" value="ECO:0007669"/>
    <property type="project" value="TreeGrafter"/>
</dbReference>
<dbReference type="CDD" id="cd07197">
    <property type="entry name" value="nitrilase"/>
    <property type="match status" value="1"/>
</dbReference>
<feature type="domain" description="CN hydrolase" evidence="3">
    <location>
        <begin position="5"/>
        <end position="247"/>
    </location>
</feature>
<comment type="caution">
    <text evidence="4">The sequence shown here is derived from an EMBL/GenBank/DDBJ whole genome shotgun (WGS) entry which is preliminary data.</text>
</comment>
<dbReference type="Gene3D" id="3.60.110.10">
    <property type="entry name" value="Carbon-nitrogen hydrolase"/>
    <property type="match status" value="1"/>
</dbReference>
<keyword evidence="1" id="KW-0547">Nucleotide-binding</keyword>
<dbReference type="GO" id="GO:0017116">
    <property type="term" value="F:single-stranded DNA helicase activity"/>
    <property type="evidence" value="ECO:0007669"/>
    <property type="project" value="TreeGrafter"/>
</dbReference>
<feature type="non-terminal residue" evidence="4">
    <location>
        <position position="247"/>
    </location>
</feature>
<dbReference type="InterPro" id="IPR051314">
    <property type="entry name" value="AAA_ATPase_RarA/MGS1/WRNIP1"/>
</dbReference>
<dbReference type="AlphaFoldDB" id="X1G055"/>
<dbReference type="GO" id="GO:0009378">
    <property type="term" value="F:four-way junction helicase activity"/>
    <property type="evidence" value="ECO:0007669"/>
    <property type="project" value="InterPro"/>
</dbReference>
<protein>
    <recommendedName>
        <fullName evidence="3">CN hydrolase domain-containing protein</fullName>
    </recommendedName>
</protein>
<dbReference type="GO" id="GO:0000731">
    <property type="term" value="P:DNA synthesis involved in DNA repair"/>
    <property type="evidence" value="ECO:0007669"/>
    <property type="project" value="TreeGrafter"/>
</dbReference>
<dbReference type="InterPro" id="IPR008824">
    <property type="entry name" value="RuvB-like_N"/>
</dbReference>
<evidence type="ECO:0000313" key="4">
    <source>
        <dbReference type="EMBL" id="GAH26403.1"/>
    </source>
</evidence>
<dbReference type="InterPro" id="IPR003010">
    <property type="entry name" value="C-N_Hydrolase"/>
</dbReference>
<dbReference type="Pfam" id="PF05496">
    <property type="entry name" value="RuvB_N"/>
    <property type="match status" value="1"/>
</dbReference>
<dbReference type="SUPFAM" id="SSF52540">
    <property type="entry name" value="P-loop containing nucleoside triphosphate hydrolases"/>
    <property type="match status" value="1"/>
</dbReference>
<name>X1G055_9ZZZZ</name>
<gene>
    <name evidence="4" type="ORF">S03H2_05488</name>
</gene>
<evidence type="ECO:0000256" key="1">
    <source>
        <dbReference type="ARBA" id="ARBA00022741"/>
    </source>
</evidence>
<dbReference type="PANTHER" id="PTHR13779:SF7">
    <property type="entry name" value="ATPASE WRNIP1"/>
    <property type="match status" value="1"/>
</dbReference>
<reference evidence="4" key="1">
    <citation type="journal article" date="2014" name="Front. Microbiol.">
        <title>High frequency of phylogenetically diverse reductive dehalogenase-homologous genes in deep subseafloor sedimentary metagenomes.</title>
        <authorList>
            <person name="Kawai M."/>
            <person name="Futagami T."/>
            <person name="Toyoda A."/>
            <person name="Takaki Y."/>
            <person name="Nishi S."/>
            <person name="Hori S."/>
            <person name="Arai W."/>
            <person name="Tsubouchi T."/>
            <person name="Morono Y."/>
            <person name="Uchiyama I."/>
            <person name="Ito T."/>
            <person name="Fujiyama A."/>
            <person name="Inagaki F."/>
            <person name="Takami H."/>
        </authorList>
    </citation>
    <scope>NUCLEOTIDE SEQUENCE</scope>
    <source>
        <strain evidence="4">Expedition CK06-06</strain>
    </source>
</reference>
<dbReference type="PANTHER" id="PTHR13779">
    <property type="entry name" value="WERNER HELICASE-INTERACTING PROTEIN 1 FAMILY MEMBER"/>
    <property type="match status" value="1"/>
</dbReference>
<dbReference type="InterPro" id="IPR027417">
    <property type="entry name" value="P-loop_NTPase"/>
</dbReference>